<reference evidence="3" key="1">
    <citation type="submission" date="2013-10" db="EMBL/GenBank/DDBJ databases">
        <title>Genomic analysis of the causative agents of coccidiosis in chickens.</title>
        <authorList>
            <person name="Reid A.J."/>
            <person name="Blake D."/>
            <person name="Billington K."/>
            <person name="Browne H."/>
            <person name="Dunn M."/>
            <person name="Hung S."/>
            <person name="Kawahara F."/>
            <person name="Miranda-Saavedra D."/>
            <person name="Mourier T."/>
            <person name="Nagra H."/>
            <person name="Otto T.D."/>
            <person name="Rawlings N."/>
            <person name="Sanchez A."/>
            <person name="Sanders M."/>
            <person name="Subramaniam C."/>
            <person name="Tay Y."/>
            <person name="Dear P."/>
            <person name="Doerig C."/>
            <person name="Gruber A."/>
            <person name="Parkinson J."/>
            <person name="Shirley M."/>
            <person name="Wan K.L."/>
            <person name="Berriman M."/>
            <person name="Tomley F."/>
            <person name="Pain A."/>
        </authorList>
    </citation>
    <scope>NUCLEOTIDE SEQUENCE [LARGE SCALE GENOMIC DNA]</scope>
    <source>
        <strain evidence="3">Houghton</strain>
    </source>
</reference>
<evidence type="ECO:0000259" key="2">
    <source>
        <dbReference type="Pfam" id="PF00004"/>
    </source>
</evidence>
<dbReference type="AlphaFoldDB" id="U6N6L1"/>
<dbReference type="Gene3D" id="1.10.8.10">
    <property type="entry name" value="DNA helicase RuvA subunit, C-terminal domain"/>
    <property type="match status" value="1"/>
</dbReference>
<dbReference type="RefSeq" id="XP_013438801.1">
    <property type="nucleotide sequence ID" value="XM_013583347.1"/>
</dbReference>
<dbReference type="Proteomes" id="UP000030754">
    <property type="component" value="Unassembled WGS sequence"/>
</dbReference>
<dbReference type="GO" id="GO:0009376">
    <property type="term" value="C:HslUV protease complex"/>
    <property type="evidence" value="ECO:0007669"/>
    <property type="project" value="TreeGrafter"/>
</dbReference>
<dbReference type="GO" id="GO:0005524">
    <property type="term" value="F:ATP binding"/>
    <property type="evidence" value="ECO:0007669"/>
    <property type="project" value="InterPro"/>
</dbReference>
<dbReference type="GO" id="GO:0051603">
    <property type="term" value="P:proteolysis involved in protein catabolic process"/>
    <property type="evidence" value="ECO:0007669"/>
    <property type="project" value="TreeGrafter"/>
</dbReference>
<dbReference type="Pfam" id="PF00004">
    <property type="entry name" value="AAA"/>
    <property type="match status" value="1"/>
</dbReference>
<dbReference type="GO" id="GO:0016887">
    <property type="term" value="F:ATP hydrolysis activity"/>
    <property type="evidence" value="ECO:0007669"/>
    <property type="project" value="InterPro"/>
</dbReference>
<accession>U6N6L1</accession>
<dbReference type="PANTHER" id="PTHR48102:SF3">
    <property type="entry name" value="ATP-DEPENDENT PROTEASE ATPASE SUBUNIT HSLU"/>
    <property type="match status" value="1"/>
</dbReference>
<protein>
    <submittedName>
        <fullName evidence="3">ATP-dependent heat shock protein, putative</fullName>
    </submittedName>
</protein>
<dbReference type="SUPFAM" id="SSF52540">
    <property type="entry name" value="P-loop containing nucleoside triphosphate hydrolases"/>
    <property type="match status" value="1"/>
</dbReference>
<evidence type="ECO:0000313" key="4">
    <source>
        <dbReference type="Proteomes" id="UP000030754"/>
    </source>
</evidence>
<dbReference type="VEuPathDB" id="ToxoDB:ENH_00082530"/>
<sequence length="289" mass="31954">MLARWAAPAQLRSIPRRVPSVCSPSPNVLSRCGNEKLAFAVYKSGCSSGCIRGCTTAACTSQCQERKPCGCCDLWPKEARRGRHILALQSNAVNQPQDGPRSRWRGSQGAFQPVPQSAFDNEPPLQIETGNSVASLRDMSRSPQALVKYLDNYIVGQTQAKRAVAVALRQRWRRRQVADPEMRADITPKNILLIGPTGVGKTEIARRLAKHLDAPFVKVEATKYTEVGFHGRDVDQIIKDLVEVAVKQKRTILESQLRLAAKEKAEAKVLEALAGKMPVSWLRGEDTQF</sequence>
<keyword evidence="3" id="KW-0346">Stress response</keyword>
<dbReference type="InterPro" id="IPR003959">
    <property type="entry name" value="ATPase_AAA_core"/>
</dbReference>
<dbReference type="GeneID" id="25478382"/>
<dbReference type="PANTHER" id="PTHR48102">
    <property type="entry name" value="ATP-DEPENDENT CLP PROTEASE ATP-BINDING SUBUNIT CLPX-LIKE, MITOCHONDRIAL-RELATED"/>
    <property type="match status" value="1"/>
</dbReference>
<proteinExistence type="predicted"/>
<organism evidence="3 4">
    <name type="scientific">Eimeria necatrix</name>
    <dbReference type="NCBI Taxonomy" id="51315"/>
    <lineage>
        <taxon>Eukaryota</taxon>
        <taxon>Sar</taxon>
        <taxon>Alveolata</taxon>
        <taxon>Apicomplexa</taxon>
        <taxon>Conoidasida</taxon>
        <taxon>Coccidia</taxon>
        <taxon>Eucoccidiorida</taxon>
        <taxon>Eimeriorina</taxon>
        <taxon>Eimeriidae</taxon>
        <taxon>Eimeria</taxon>
    </lineage>
</organism>
<reference evidence="3" key="2">
    <citation type="submission" date="2013-10" db="EMBL/GenBank/DDBJ databases">
        <authorList>
            <person name="Aslett M."/>
        </authorList>
    </citation>
    <scope>NUCLEOTIDE SEQUENCE [LARGE SCALE GENOMIC DNA]</scope>
    <source>
        <strain evidence="3">Houghton</strain>
    </source>
</reference>
<evidence type="ECO:0000256" key="1">
    <source>
        <dbReference type="SAM" id="MobiDB-lite"/>
    </source>
</evidence>
<feature type="domain" description="ATPase AAA-type core" evidence="2">
    <location>
        <begin position="191"/>
        <end position="241"/>
    </location>
</feature>
<feature type="region of interest" description="Disordered" evidence="1">
    <location>
        <begin position="93"/>
        <end position="124"/>
    </location>
</feature>
<keyword evidence="4" id="KW-1185">Reference proteome</keyword>
<name>U6N6L1_9EIME</name>
<dbReference type="EMBL" id="HG725929">
    <property type="protein sequence ID" value="CDJ70335.1"/>
    <property type="molecule type" value="Genomic_DNA"/>
</dbReference>
<gene>
    <name evidence="3" type="ORF">ENH_00082530</name>
</gene>
<dbReference type="InterPro" id="IPR050052">
    <property type="entry name" value="ATP-dep_Clp_protease_ClpX"/>
</dbReference>
<dbReference type="OrthoDB" id="1721884at2759"/>
<dbReference type="InterPro" id="IPR027417">
    <property type="entry name" value="P-loop_NTPase"/>
</dbReference>
<dbReference type="Gene3D" id="3.40.50.300">
    <property type="entry name" value="P-loop containing nucleotide triphosphate hydrolases"/>
    <property type="match status" value="1"/>
</dbReference>
<evidence type="ECO:0000313" key="3">
    <source>
        <dbReference type="EMBL" id="CDJ70335.1"/>
    </source>
</evidence>